<reference evidence="4 5" key="1">
    <citation type="submission" date="2016-07" db="EMBL/GenBank/DDBJ databases">
        <title>Pervasive Adenine N6-methylation of Active Genes in Fungi.</title>
        <authorList>
            <consortium name="DOE Joint Genome Institute"/>
            <person name="Mondo S.J."/>
            <person name="Dannebaum R.O."/>
            <person name="Kuo R.C."/>
            <person name="Labutti K."/>
            <person name="Haridas S."/>
            <person name="Kuo A."/>
            <person name="Salamov A."/>
            <person name="Ahrendt S.R."/>
            <person name="Lipzen A."/>
            <person name="Sullivan W."/>
            <person name="Andreopoulos W.B."/>
            <person name="Clum A."/>
            <person name="Lindquist E."/>
            <person name="Daum C."/>
            <person name="Ramamoorthy G.K."/>
            <person name="Gryganskyi A."/>
            <person name="Culley D."/>
            <person name="Magnuson J.K."/>
            <person name="James T.Y."/>
            <person name="O'Malley M.A."/>
            <person name="Stajich J.E."/>
            <person name="Spatafora J.W."/>
            <person name="Visel A."/>
            <person name="Grigoriev I.V."/>
        </authorList>
    </citation>
    <scope>NUCLEOTIDE SEQUENCE [LARGE SCALE GENOMIC DNA]</scope>
    <source>
        <strain evidence="4 5">NRRL 3301</strain>
    </source>
</reference>
<accession>A0A1X2GS24</accession>
<dbReference type="Gene3D" id="3.30.160.60">
    <property type="entry name" value="Classic Zinc Finger"/>
    <property type="match status" value="1"/>
</dbReference>
<dbReference type="OrthoDB" id="2268392at2759"/>
<evidence type="ECO:0000259" key="3">
    <source>
        <dbReference type="PROSITE" id="PS50157"/>
    </source>
</evidence>
<feature type="domain" description="C2H2-type" evidence="3">
    <location>
        <begin position="177"/>
        <end position="204"/>
    </location>
</feature>
<name>A0A1X2GS24_9FUNG</name>
<dbReference type="PROSITE" id="PS00028">
    <property type="entry name" value="ZINC_FINGER_C2H2_1"/>
    <property type="match status" value="2"/>
</dbReference>
<keyword evidence="5" id="KW-1185">Reference proteome</keyword>
<keyword evidence="1" id="KW-0862">Zinc</keyword>
<sequence length="245" mass="27724">MSVLRCHCRGKMAELNAIDQFWAIAKSKLKLYPKELRKPTTEKIKLTSRLHFTSSGTICPLSRTKACDQTNTNKREGTPDWTLNLSLSPPFFFHFPTFSLPFCIACYHVSSSYISQLNCFICRRSFSVAQKLRNHIFSNHGIDLEPRKHGLRRFNTEQFMFIKKTSDASHALVEVHYECPSCLDHYATMDELKAHLTAHIRKKQDNKKRNASASTSGELGQPSSSADGSAVSIKVSLINLVLSLK</sequence>
<proteinExistence type="predicted"/>
<dbReference type="AlphaFoldDB" id="A0A1X2GS24"/>
<evidence type="ECO:0000313" key="5">
    <source>
        <dbReference type="Proteomes" id="UP000242146"/>
    </source>
</evidence>
<evidence type="ECO:0000256" key="2">
    <source>
        <dbReference type="SAM" id="MobiDB-lite"/>
    </source>
</evidence>
<keyword evidence="1" id="KW-0479">Metal-binding</keyword>
<dbReference type="EMBL" id="MCGT01000004">
    <property type="protein sequence ID" value="ORX60265.1"/>
    <property type="molecule type" value="Genomic_DNA"/>
</dbReference>
<comment type="caution">
    <text evidence="4">The sequence shown here is derived from an EMBL/GenBank/DDBJ whole genome shotgun (WGS) entry which is preliminary data.</text>
</comment>
<feature type="compositionally biased region" description="Basic residues" evidence="2">
    <location>
        <begin position="201"/>
        <end position="210"/>
    </location>
</feature>
<dbReference type="SMART" id="SM00355">
    <property type="entry name" value="ZnF_C2H2"/>
    <property type="match status" value="2"/>
</dbReference>
<organism evidence="4 5">
    <name type="scientific">Hesseltinella vesiculosa</name>
    <dbReference type="NCBI Taxonomy" id="101127"/>
    <lineage>
        <taxon>Eukaryota</taxon>
        <taxon>Fungi</taxon>
        <taxon>Fungi incertae sedis</taxon>
        <taxon>Mucoromycota</taxon>
        <taxon>Mucoromycotina</taxon>
        <taxon>Mucoromycetes</taxon>
        <taxon>Mucorales</taxon>
        <taxon>Cunninghamellaceae</taxon>
        <taxon>Hesseltinella</taxon>
    </lineage>
</organism>
<feature type="region of interest" description="Disordered" evidence="2">
    <location>
        <begin position="201"/>
        <end position="227"/>
    </location>
</feature>
<keyword evidence="1" id="KW-0863">Zinc-finger</keyword>
<protein>
    <recommendedName>
        <fullName evidence="3">C2H2-type domain-containing protein</fullName>
    </recommendedName>
</protein>
<evidence type="ECO:0000313" key="4">
    <source>
        <dbReference type="EMBL" id="ORX60265.1"/>
    </source>
</evidence>
<feature type="compositionally biased region" description="Polar residues" evidence="2">
    <location>
        <begin position="211"/>
        <end position="227"/>
    </location>
</feature>
<dbReference type="InterPro" id="IPR013087">
    <property type="entry name" value="Znf_C2H2_type"/>
</dbReference>
<dbReference type="Proteomes" id="UP000242146">
    <property type="component" value="Unassembled WGS sequence"/>
</dbReference>
<dbReference type="GO" id="GO:0008270">
    <property type="term" value="F:zinc ion binding"/>
    <property type="evidence" value="ECO:0007669"/>
    <property type="project" value="UniProtKB-KW"/>
</dbReference>
<evidence type="ECO:0000256" key="1">
    <source>
        <dbReference type="PROSITE-ProRule" id="PRU00042"/>
    </source>
</evidence>
<gene>
    <name evidence="4" type="ORF">DM01DRAFT_89020</name>
</gene>
<dbReference type="PROSITE" id="PS50157">
    <property type="entry name" value="ZINC_FINGER_C2H2_2"/>
    <property type="match status" value="1"/>
</dbReference>